<sequence length="202" mass="20805">MVLRRPRRSRRVPFLPSASAAAHRRRCRRRRPIPPPPEAAADPVSPLDSVSDGADKGSSAAAAAAAAAAPLVRKAAWKRPADGSIEVGPVMGAVLWPALSESTKAASKPSPSASSSSSSSSSDFLKGSDGSASASPGPMIAASSPKANLNNPNPKSNPNHAASQREKSMKHGMLANGWPSQRSSSTQTSSQALILLQKTNLT</sequence>
<dbReference type="AlphaFoldDB" id="A0A6V7PY66"/>
<feature type="compositionally biased region" description="Basic residues" evidence="1">
    <location>
        <begin position="1"/>
        <end position="11"/>
    </location>
</feature>
<feature type="compositionally biased region" description="Low complexity" evidence="1">
    <location>
        <begin position="101"/>
        <end position="162"/>
    </location>
</feature>
<name>A0A6V7PY66_ANACO</name>
<feature type="region of interest" description="Disordered" evidence="1">
    <location>
        <begin position="1"/>
        <end position="84"/>
    </location>
</feature>
<evidence type="ECO:0000256" key="1">
    <source>
        <dbReference type="SAM" id="MobiDB-lite"/>
    </source>
</evidence>
<feature type="compositionally biased region" description="Low complexity" evidence="1">
    <location>
        <begin position="12"/>
        <end position="21"/>
    </location>
</feature>
<gene>
    <name evidence="2" type="ORF">CB5_LOCUS18904</name>
</gene>
<accession>A0A6V7PY66</accession>
<organism evidence="2">
    <name type="scientific">Ananas comosus var. bracteatus</name>
    <name type="common">red pineapple</name>
    <dbReference type="NCBI Taxonomy" id="296719"/>
    <lineage>
        <taxon>Eukaryota</taxon>
        <taxon>Viridiplantae</taxon>
        <taxon>Streptophyta</taxon>
        <taxon>Embryophyta</taxon>
        <taxon>Tracheophyta</taxon>
        <taxon>Spermatophyta</taxon>
        <taxon>Magnoliopsida</taxon>
        <taxon>Liliopsida</taxon>
        <taxon>Poales</taxon>
        <taxon>Bromeliaceae</taxon>
        <taxon>Bromelioideae</taxon>
        <taxon>Ananas</taxon>
    </lineage>
</organism>
<proteinExistence type="predicted"/>
<protein>
    <submittedName>
        <fullName evidence="2">Uncharacterized protein</fullName>
    </submittedName>
</protein>
<reference evidence="2" key="1">
    <citation type="submission" date="2020-07" db="EMBL/GenBank/DDBJ databases">
        <authorList>
            <person name="Lin J."/>
        </authorList>
    </citation>
    <scope>NUCLEOTIDE SEQUENCE</scope>
</reference>
<dbReference type="EMBL" id="LR862153">
    <property type="protein sequence ID" value="CAD1835693.1"/>
    <property type="molecule type" value="Genomic_DNA"/>
</dbReference>
<evidence type="ECO:0000313" key="2">
    <source>
        <dbReference type="EMBL" id="CAD1835693.1"/>
    </source>
</evidence>
<feature type="compositionally biased region" description="Basic residues" evidence="1">
    <location>
        <begin position="22"/>
        <end position="32"/>
    </location>
</feature>
<feature type="compositionally biased region" description="Low complexity" evidence="1">
    <location>
        <begin position="180"/>
        <end position="191"/>
    </location>
</feature>
<feature type="compositionally biased region" description="Low complexity" evidence="1">
    <location>
        <begin position="60"/>
        <end position="69"/>
    </location>
</feature>
<feature type="region of interest" description="Disordered" evidence="1">
    <location>
        <begin position="101"/>
        <end position="202"/>
    </location>
</feature>